<evidence type="ECO:0000256" key="2">
    <source>
        <dbReference type="ARBA" id="ARBA00007590"/>
    </source>
</evidence>
<accession>G1TBH6</accession>
<dbReference type="Pfam" id="PF03647">
    <property type="entry name" value="Tmemb_14"/>
    <property type="match status" value="1"/>
</dbReference>
<dbReference type="PaxDb" id="9986-ENSOCUP00000014071"/>
<evidence type="ECO:0000256" key="3">
    <source>
        <dbReference type="ARBA" id="ARBA00022692"/>
    </source>
</evidence>
<feature type="region of interest" description="Disordered" evidence="9">
    <location>
        <begin position="101"/>
        <end position="125"/>
    </location>
</feature>
<dbReference type="Proteomes" id="UP000001811">
    <property type="component" value="Chromosome 12"/>
</dbReference>
<evidence type="ECO:0000313" key="12">
    <source>
        <dbReference type="Proteomes" id="UP000001811"/>
    </source>
</evidence>
<reference evidence="11" key="2">
    <citation type="submission" date="2025-08" db="UniProtKB">
        <authorList>
            <consortium name="Ensembl"/>
        </authorList>
    </citation>
    <scope>IDENTIFICATION</scope>
    <source>
        <strain evidence="11">Thorbecke</strain>
    </source>
</reference>
<dbReference type="GO" id="GO:0031966">
    <property type="term" value="C:mitochondrial membrane"/>
    <property type="evidence" value="ECO:0007669"/>
    <property type="project" value="TreeGrafter"/>
</dbReference>
<dbReference type="STRING" id="9986.ENSOCUP00000014071"/>
<reference evidence="11" key="3">
    <citation type="submission" date="2025-09" db="UniProtKB">
        <authorList>
            <consortium name="Ensembl"/>
        </authorList>
    </citation>
    <scope>IDENTIFICATION</scope>
    <source>
        <strain evidence="11">Thorbecke</strain>
    </source>
</reference>
<dbReference type="EMBL" id="AAGW02052218">
    <property type="status" value="NOT_ANNOTATED_CDS"/>
    <property type="molecule type" value="Genomic_DNA"/>
</dbReference>
<comment type="function">
    <text evidence="7">Required for normal heme biosynthesis.</text>
</comment>
<dbReference type="GO" id="GO:0070453">
    <property type="term" value="P:regulation of heme biosynthetic process"/>
    <property type="evidence" value="ECO:0007669"/>
    <property type="project" value="TreeGrafter"/>
</dbReference>
<protein>
    <recommendedName>
        <fullName evidence="8">Transmembrane protein 14C</fullName>
    </recommendedName>
</protein>
<evidence type="ECO:0000256" key="7">
    <source>
        <dbReference type="ARBA" id="ARBA00037428"/>
    </source>
</evidence>
<dbReference type="FunFam" id="1.10.10.1740:FF:000002">
    <property type="entry name" value="Transmembrane protein 14C"/>
    <property type="match status" value="1"/>
</dbReference>
<feature type="transmembrane region" description="Helical" evidence="10">
    <location>
        <begin position="282"/>
        <end position="301"/>
    </location>
</feature>
<dbReference type="InParanoid" id="G1TBH6"/>
<keyword evidence="5" id="KW-0350">Heme biosynthesis</keyword>
<proteinExistence type="inferred from homology"/>
<keyword evidence="12" id="KW-1185">Reference proteome</keyword>
<dbReference type="InterPro" id="IPR005349">
    <property type="entry name" value="TMEM14"/>
</dbReference>
<dbReference type="AlphaFoldDB" id="G1TBH6"/>
<feature type="transmembrane region" description="Helical" evidence="10">
    <location>
        <begin position="307"/>
        <end position="328"/>
    </location>
</feature>
<feature type="transmembrane region" description="Helical" evidence="10">
    <location>
        <begin position="256"/>
        <end position="275"/>
    </location>
</feature>
<evidence type="ECO:0000256" key="8">
    <source>
        <dbReference type="ARBA" id="ARBA00039421"/>
    </source>
</evidence>
<reference evidence="11 12" key="1">
    <citation type="journal article" date="2011" name="Nature">
        <title>A high-resolution map of human evolutionary constraint using 29 mammals.</title>
        <authorList>
            <person name="Lindblad-Toh K."/>
            <person name="Garber M."/>
            <person name="Zuk O."/>
            <person name="Lin M.F."/>
            <person name="Parker B.J."/>
            <person name="Washietl S."/>
            <person name="Kheradpour P."/>
            <person name="Ernst J."/>
            <person name="Jordan G."/>
            <person name="Mauceli E."/>
            <person name="Ward L.D."/>
            <person name="Lowe C.B."/>
            <person name="Holloway A.K."/>
            <person name="Clamp M."/>
            <person name="Gnerre S."/>
            <person name="Alfoldi J."/>
            <person name="Beal K."/>
            <person name="Chang J."/>
            <person name="Clawson H."/>
            <person name="Cuff J."/>
            <person name="Di Palma F."/>
            <person name="Fitzgerald S."/>
            <person name="Flicek P."/>
            <person name="Guttman M."/>
            <person name="Hubisz M.J."/>
            <person name="Jaffe D.B."/>
            <person name="Jungreis I."/>
            <person name="Kent W.J."/>
            <person name="Kostka D."/>
            <person name="Lara M."/>
            <person name="Martins A.L."/>
            <person name="Massingham T."/>
            <person name="Moltke I."/>
            <person name="Raney B.J."/>
            <person name="Rasmussen M.D."/>
            <person name="Robinson J."/>
            <person name="Stark A."/>
            <person name="Vilella A.J."/>
            <person name="Wen J."/>
            <person name="Xie X."/>
            <person name="Zody M.C."/>
            <person name="Baldwin J."/>
            <person name="Bloom T."/>
            <person name="Chin C.W."/>
            <person name="Heiman D."/>
            <person name="Nicol R."/>
            <person name="Nusbaum C."/>
            <person name="Young S."/>
            <person name="Wilkinson J."/>
            <person name="Worley K.C."/>
            <person name="Kovar C.L."/>
            <person name="Muzny D.M."/>
            <person name="Gibbs R.A."/>
            <person name="Cree A."/>
            <person name="Dihn H.H."/>
            <person name="Fowler G."/>
            <person name="Jhangiani S."/>
            <person name="Joshi V."/>
            <person name="Lee S."/>
            <person name="Lewis L.R."/>
            <person name="Nazareth L.V."/>
            <person name="Okwuonu G."/>
            <person name="Santibanez J."/>
            <person name="Warren W.C."/>
            <person name="Mardis E.R."/>
            <person name="Weinstock G.M."/>
            <person name="Wilson R.K."/>
            <person name="Delehaunty K."/>
            <person name="Dooling D."/>
            <person name="Fronik C."/>
            <person name="Fulton L."/>
            <person name="Fulton B."/>
            <person name="Graves T."/>
            <person name="Minx P."/>
            <person name="Sodergren E."/>
            <person name="Birney E."/>
            <person name="Margulies E.H."/>
            <person name="Herrero J."/>
            <person name="Green E.D."/>
            <person name="Haussler D."/>
            <person name="Siepel A."/>
            <person name="Goldman N."/>
            <person name="Pollard K.S."/>
            <person name="Pedersen J.S."/>
            <person name="Lander E.S."/>
            <person name="Kellis M."/>
        </authorList>
    </citation>
    <scope>NUCLEOTIDE SEQUENCE [LARGE SCALE GENOMIC DNA]</scope>
    <source>
        <strain evidence="11 12">Thorbecke inbred</strain>
    </source>
</reference>
<dbReference type="GO" id="GO:0006783">
    <property type="term" value="P:heme biosynthetic process"/>
    <property type="evidence" value="ECO:0007669"/>
    <property type="project" value="UniProtKB-KW"/>
</dbReference>
<evidence type="ECO:0000313" key="11">
    <source>
        <dbReference type="Ensembl" id="ENSOCUP00000014071.3"/>
    </source>
</evidence>
<keyword evidence="4 10" id="KW-1133">Transmembrane helix</keyword>
<comment type="similarity">
    <text evidence="2">Belongs to the TMEM14 family.</text>
</comment>
<dbReference type="HOGENOM" id="CLU_096652_4_0_1"/>
<dbReference type="InterPro" id="IPR044890">
    <property type="entry name" value="TMEM14_sf"/>
</dbReference>
<feature type="region of interest" description="Disordered" evidence="9">
    <location>
        <begin position="63"/>
        <end position="88"/>
    </location>
</feature>
<dbReference type="PANTHER" id="PTHR12668:SF4">
    <property type="entry name" value="TRANSMEMBRANE PROTEIN 14C-RELATED"/>
    <property type="match status" value="1"/>
</dbReference>
<keyword evidence="3 10" id="KW-0812">Transmembrane</keyword>
<dbReference type="GeneTree" id="ENSGT00940000154772"/>
<dbReference type="Gene3D" id="1.10.10.1740">
    <property type="entry name" value="Transmembrane protein 14-like"/>
    <property type="match status" value="1"/>
</dbReference>
<feature type="region of interest" description="Disordered" evidence="9">
    <location>
        <begin position="195"/>
        <end position="220"/>
    </location>
</feature>
<dbReference type="SMR" id="G1TBH6"/>
<evidence type="ECO:0000256" key="4">
    <source>
        <dbReference type="ARBA" id="ARBA00022989"/>
    </source>
</evidence>
<comment type="subcellular location">
    <subcellularLocation>
        <location evidence="1">Membrane</location>
        <topology evidence="1">Multi-pass membrane protein</topology>
    </subcellularLocation>
</comment>
<keyword evidence="6 10" id="KW-0472">Membrane</keyword>
<sequence>MRFRLLAAQAWELRREPVGLLRWPRPGSILGQSSCFLSLGRGPSSGPKPRPQAPVCLSDADRGAARVPPQVPNPALAATSGPKPRPQAPVCLWDADRGAARATPRVPPQVPNPALAATSGPKPRPQAPVCLWDADRGAARATPRVPPQVSNNHSPRLPALSPALKLLSISGTQTVEQLLPRPVPRFTACVPSSCSPGLRESGSGAGQPSSPAWTEDKGTMGKDTGPLVPLHYFGFGYAALVATGGIIGYAKAGSVPSLAAGLLFGSLAGLGAYQLSQDPRNVWVFLATSGTLAGIMGMRFYHSGKFMPAGLIAGASLLMVAKVGISMLDRPHQ</sequence>
<feature type="transmembrane region" description="Helical" evidence="10">
    <location>
        <begin position="230"/>
        <end position="250"/>
    </location>
</feature>
<evidence type="ECO:0000256" key="9">
    <source>
        <dbReference type="SAM" id="MobiDB-lite"/>
    </source>
</evidence>
<evidence type="ECO:0000256" key="1">
    <source>
        <dbReference type="ARBA" id="ARBA00004141"/>
    </source>
</evidence>
<dbReference type="Ensembl" id="ENSOCUT00000016368.4">
    <property type="protein sequence ID" value="ENSOCUP00000014071.3"/>
    <property type="gene ID" value="ENSOCUG00000016368.4"/>
</dbReference>
<name>G1TBH6_RABIT</name>
<dbReference type="eggNOG" id="KOG4267">
    <property type="taxonomic scope" value="Eukaryota"/>
</dbReference>
<evidence type="ECO:0000256" key="10">
    <source>
        <dbReference type="SAM" id="Phobius"/>
    </source>
</evidence>
<evidence type="ECO:0000256" key="5">
    <source>
        <dbReference type="ARBA" id="ARBA00023133"/>
    </source>
</evidence>
<evidence type="ECO:0000256" key="6">
    <source>
        <dbReference type="ARBA" id="ARBA00023136"/>
    </source>
</evidence>
<dbReference type="PANTHER" id="PTHR12668">
    <property type="entry name" value="TRANSMEMBRANE PROTEIN 14, 15"/>
    <property type="match status" value="1"/>
</dbReference>
<organism evidence="11 12">
    <name type="scientific">Oryctolagus cuniculus</name>
    <name type="common">Rabbit</name>
    <dbReference type="NCBI Taxonomy" id="9986"/>
    <lineage>
        <taxon>Eukaryota</taxon>
        <taxon>Metazoa</taxon>
        <taxon>Chordata</taxon>
        <taxon>Craniata</taxon>
        <taxon>Vertebrata</taxon>
        <taxon>Euteleostomi</taxon>
        <taxon>Mammalia</taxon>
        <taxon>Eutheria</taxon>
        <taxon>Euarchontoglires</taxon>
        <taxon>Glires</taxon>
        <taxon>Lagomorpha</taxon>
        <taxon>Leporidae</taxon>
        <taxon>Oryctolagus</taxon>
    </lineage>
</organism>
<dbReference type="Bgee" id="ENSOCUG00000016368">
    <property type="expression patterns" value="Expressed in blood and 14 other cell types or tissues"/>
</dbReference>